<evidence type="ECO:0000313" key="3">
    <source>
        <dbReference type="Proteomes" id="UP000523079"/>
    </source>
</evidence>
<keyword evidence="3" id="KW-1185">Reference proteome</keyword>
<dbReference type="EMBL" id="JACGWT010000002">
    <property type="protein sequence ID" value="MBA8794052.1"/>
    <property type="molecule type" value="Genomic_DNA"/>
</dbReference>
<feature type="transmembrane region" description="Helical" evidence="1">
    <location>
        <begin position="34"/>
        <end position="57"/>
    </location>
</feature>
<keyword evidence="1" id="KW-0812">Transmembrane</keyword>
<protein>
    <submittedName>
        <fullName evidence="2">Uncharacterized protein</fullName>
    </submittedName>
</protein>
<feature type="transmembrane region" description="Helical" evidence="1">
    <location>
        <begin position="63"/>
        <end position="88"/>
    </location>
</feature>
<dbReference type="Proteomes" id="UP000523079">
    <property type="component" value="Unassembled WGS sequence"/>
</dbReference>
<keyword evidence="1" id="KW-0472">Membrane</keyword>
<name>A0A7W3P5N6_9ACTN</name>
<organism evidence="2 3">
    <name type="scientific">Microlunatus kandeliicorticis</name>
    <dbReference type="NCBI Taxonomy" id="1759536"/>
    <lineage>
        <taxon>Bacteria</taxon>
        <taxon>Bacillati</taxon>
        <taxon>Actinomycetota</taxon>
        <taxon>Actinomycetes</taxon>
        <taxon>Propionibacteriales</taxon>
        <taxon>Propionibacteriaceae</taxon>
        <taxon>Microlunatus</taxon>
    </lineage>
</organism>
<evidence type="ECO:0000256" key="1">
    <source>
        <dbReference type="SAM" id="Phobius"/>
    </source>
</evidence>
<proteinExistence type="predicted"/>
<dbReference type="RefSeq" id="WP_182559574.1">
    <property type="nucleotide sequence ID" value="NZ_JACGWT010000002.1"/>
</dbReference>
<sequence length="101" mass="11529">MTDEQERTMRQRFIRFWTGPSRPDRPKGAMTGSLGTSIAAALLWTVIGGAQIAAGFWDHRSWWFQGLWVVLTGVQIVLYTRSAILWYLSNKRARATDQASR</sequence>
<reference evidence="2 3" key="1">
    <citation type="submission" date="2020-07" db="EMBL/GenBank/DDBJ databases">
        <title>Sequencing the genomes of 1000 actinobacteria strains.</title>
        <authorList>
            <person name="Klenk H.-P."/>
        </authorList>
    </citation>
    <scope>NUCLEOTIDE SEQUENCE [LARGE SCALE GENOMIC DNA]</scope>
    <source>
        <strain evidence="2 3">DSM 100723</strain>
    </source>
</reference>
<evidence type="ECO:0000313" key="2">
    <source>
        <dbReference type="EMBL" id="MBA8794052.1"/>
    </source>
</evidence>
<gene>
    <name evidence="2" type="ORF">FHX74_001657</name>
</gene>
<accession>A0A7W3P5N6</accession>
<comment type="caution">
    <text evidence="2">The sequence shown here is derived from an EMBL/GenBank/DDBJ whole genome shotgun (WGS) entry which is preliminary data.</text>
</comment>
<keyword evidence="1" id="KW-1133">Transmembrane helix</keyword>
<dbReference type="AlphaFoldDB" id="A0A7W3P5N6"/>